<dbReference type="SUPFAM" id="SSF46955">
    <property type="entry name" value="Putative DNA-binding domain"/>
    <property type="match status" value="1"/>
</dbReference>
<gene>
    <name evidence="2" type="ORF">KIV10_07485</name>
</gene>
<dbReference type="InterPro" id="IPR041657">
    <property type="entry name" value="HTH_17"/>
</dbReference>
<feature type="domain" description="Helix-turn-helix" evidence="1">
    <location>
        <begin position="39"/>
        <end position="87"/>
    </location>
</feature>
<dbReference type="NCBIfam" id="TIGR01764">
    <property type="entry name" value="excise"/>
    <property type="match status" value="1"/>
</dbReference>
<accession>A0ABS5S485</accession>
<name>A0ABS5S485_9FLAO</name>
<protein>
    <submittedName>
        <fullName evidence="2">Helix-turn-helix domain-containing protein</fullName>
    </submittedName>
</protein>
<dbReference type="Proteomes" id="UP001297092">
    <property type="component" value="Unassembled WGS sequence"/>
</dbReference>
<evidence type="ECO:0000313" key="2">
    <source>
        <dbReference type="EMBL" id="MBT0608018.1"/>
    </source>
</evidence>
<evidence type="ECO:0000259" key="1">
    <source>
        <dbReference type="Pfam" id="PF12728"/>
    </source>
</evidence>
<dbReference type="EMBL" id="JAHCTB010000003">
    <property type="protein sequence ID" value="MBT0608018.1"/>
    <property type="molecule type" value="Genomic_DNA"/>
</dbReference>
<comment type="caution">
    <text evidence="2">The sequence shown here is derived from an EMBL/GenBank/DDBJ whole genome shotgun (WGS) entry which is preliminary data.</text>
</comment>
<sequence>MENPFVILNERLQRIENLLEKVVNTGRVSDIIEITPKVMTTHTVAAYLDLSISCIYKLTSSREIPHSKRGKRLYFDKVEIDKWVLENKCWTNKDLGNLADEYLRKHPNKFLR</sequence>
<dbReference type="RefSeq" id="WP_214112899.1">
    <property type="nucleotide sequence ID" value="NZ_JAHCTB010000003.1"/>
</dbReference>
<evidence type="ECO:0000313" key="3">
    <source>
        <dbReference type="Proteomes" id="UP001297092"/>
    </source>
</evidence>
<keyword evidence="3" id="KW-1185">Reference proteome</keyword>
<reference evidence="2 3" key="1">
    <citation type="submission" date="2021-05" db="EMBL/GenBank/DDBJ databases">
        <title>Aequorivita echinoideorum JCM 30378 genome.</title>
        <authorList>
            <person name="Zhang H."/>
            <person name="Li C."/>
        </authorList>
    </citation>
    <scope>NUCLEOTIDE SEQUENCE [LARGE SCALE GENOMIC DNA]</scope>
    <source>
        <strain evidence="2 3">JCM30378</strain>
    </source>
</reference>
<dbReference type="InterPro" id="IPR009061">
    <property type="entry name" value="DNA-bd_dom_put_sf"/>
</dbReference>
<dbReference type="InterPro" id="IPR010093">
    <property type="entry name" value="SinI_DNA-bd"/>
</dbReference>
<dbReference type="Pfam" id="PF12728">
    <property type="entry name" value="HTH_17"/>
    <property type="match status" value="1"/>
</dbReference>
<organism evidence="2 3">
    <name type="scientific">Aequorivita echinoideorum</name>
    <dbReference type="NCBI Taxonomy" id="1549647"/>
    <lineage>
        <taxon>Bacteria</taxon>
        <taxon>Pseudomonadati</taxon>
        <taxon>Bacteroidota</taxon>
        <taxon>Flavobacteriia</taxon>
        <taxon>Flavobacteriales</taxon>
        <taxon>Flavobacteriaceae</taxon>
        <taxon>Aequorivita</taxon>
    </lineage>
</organism>
<proteinExistence type="predicted"/>